<evidence type="ECO:0000313" key="1">
    <source>
        <dbReference type="EMBL" id="KAK8575783.1"/>
    </source>
</evidence>
<name>A0ABR2FBT0_9ROSI</name>
<keyword evidence="2" id="KW-1185">Reference proteome</keyword>
<comment type="caution">
    <text evidence="1">The sequence shown here is derived from an EMBL/GenBank/DDBJ whole genome shotgun (WGS) entry which is preliminary data.</text>
</comment>
<sequence>MELGMLDNHFALESSVHENRTIVIFSLLRSTWKERWENNHIKTSTACAMLFFFLVQGKWATITNIKGHSELMLLVMKIKEVALSHVAGGLQVEPAFPSSSLPFSFSFPFLPWLGFENVELPIMSCRISLFLHIF</sequence>
<accession>A0ABR2FBT0</accession>
<evidence type="ECO:0000313" key="2">
    <source>
        <dbReference type="Proteomes" id="UP001472677"/>
    </source>
</evidence>
<gene>
    <name evidence="1" type="ORF">V6N12_063440</name>
</gene>
<protein>
    <submittedName>
        <fullName evidence="1">Uncharacterized protein</fullName>
    </submittedName>
</protein>
<proteinExistence type="predicted"/>
<reference evidence="1 2" key="1">
    <citation type="journal article" date="2024" name="G3 (Bethesda)">
        <title>Genome assembly of Hibiscus sabdariffa L. provides insights into metabolisms of medicinal natural products.</title>
        <authorList>
            <person name="Kim T."/>
        </authorList>
    </citation>
    <scope>NUCLEOTIDE SEQUENCE [LARGE SCALE GENOMIC DNA]</scope>
    <source>
        <strain evidence="1">TK-2024</strain>
        <tissue evidence="1">Old leaves</tissue>
    </source>
</reference>
<dbReference type="Proteomes" id="UP001472677">
    <property type="component" value="Unassembled WGS sequence"/>
</dbReference>
<organism evidence="1 2">
    <name type="scientific">Hibiscus sabdariffa</name>
    <name type="common">roselle</name>
    <dbReference type="NCBI Taxonomy" id="183260"/>
    <lineage>
        <taxon>Eukaryota</taxon>
        <taxon>Viridiplantae</taxon>
        <taxon>Streptophyta</taxon>
        <taxon>Embryophyta</taxon>
        <taxon>Tracheophyta</taxon>
        <taxon>Spermatophyta</taxon>
        <taxon>Magnoliopsida</taxon>
        <taxon>eudicotyledons</taxon>
        <taxon>Gunneridae</taxon>
        <taxon>Pentapetalae</taxon>
        <taxon>rosids</taxon>
        <taxon>malvids</taxon>
        <taxon>Malvales</taxon>
        <taxon>Malvaceae</taxon>
        <taxon>Malvoideae</taxon>
        <taxon>Hibiscus</taxon>
    </lineage>
</organism>
<dbReference type="EMBL" id="JBBPBM010000007">
    <property type="protein sequence ID" value="KAK8575783.1"/>
    <property type="molecule type" value="Genomic_DNA"/>
</dbReference>